<proteinExistence type="inferred from homology"/>
<feature type="binding site" evidence="10">
    <location>
        <position position="123"/>
    </location>
    <ligand>
        <name>UDP-N-acetyl-alpha-D-glucosamine</name>
        <dbReference type="ChEBI" id="CHEBI:57705"/>
    </ligand>
</feature>
<reference evidence="14" key="1">
    <citation type="submission" date="2016-10" db="EMBL/GenBank/DDBJ databases">
        <authorList>
            <person name="Varghese N."/>
            <person name="Submissions S."/>
        </authorList>
    </citation>
    <scope>NUCLEOTIDE SEQUENCE [LARGE SCALE GENOMIC DNA]</scope>
    <source>
        <strain evidence="14">DSM 16995</strain>
    </source>
</reference>
<gene>
    <name evidence="10" type="primary">murG</name>
    <name evidence="13" type="ORF">SAMN05660337_0056</name>
</gene>
<dbReference type="Pfam" id="PF03033">
    <property type="entry name" value="Glyco_transf_28"/>
    <property type="match status" value="1"/>
</dbReference>
<name>A0A1G9AYI2_9BACT</name>
<evidence type="ECO:0000256" key="8">
    <source>
        <dbReference type="ARBA" id="ARBA00023306"/>
    </source>
</evidence>
<dbReference type="HAMAP" id="MF_00033">
    <property type="entry name" value="MurG"/>
    <property type="match status" value="1"/>
</dbReference>
<comment type="function">
    <text evidence="10">Cell wall formation. Catalyzes the transfer of a GlcNAc subunit on undecaprenyl-pyrophosphoryl-MurNAc-pentapeptide (lipid intermediate I) to form undecaprenyl-pyrophosphoryl-MurNAc-(pentapeptide)GlcNAc (lipid intermediate II).</text>
</comment>
<dbReference type="AlphaFoldDB" id="A0A1G9AYI2"/>
<comment type="similarity">
    <text evidence="10">Belongs to the glycosyltransferase 28 family. MurG subfamily.</text>
</comment>
<feature type="binding site" evidence="10">
    <location>
        <begin position="11"/>
        <end position="13"/>
    </location>
    <ligand>
        <name>UDP-N-acetyl-alpha-D-glucosamine</name>
        <dbReference type="ChEBI" id="CHEBI:57705"/>
    </ligand>
</feature>
<dbReference type="Pfam" id="PF04101">
    <property type="entry name" value="Glyco_tran_28_C"/>
    <property type="match status" value="1"/>
</dbReference>
<evidence type="ECO:0000256" key="2">
    <source>
        <dbReference type="ARBA" id="ARBA00022618"/>
    </source>
</evidence>
<keyword evidence="2 10" id="KW-0132">Cell division</keyword>
<dbReference type="STRING" id="246191.SAMN05660337_0056"/>
<dbReference type="EC" id="2.4.1.227" evidence="10"/>
<comment type="caution">
    <text evidence="10">Lacks conserved residue(s) required for the propagation of feature annotation.</text>
</comment>
<dbReference type="InterPro" id="IPR004276">
    <property type="entry name" value="GlycoTrans_28_N"/>
</dbReference>
<dbReference type="RefSeq" id="WP_092157135.1">
    <property type="nucleotide sequence ID" value="NZ_FNGA01000001.1"/>
</dbReference>
<evidence type="ECO:0000256" key="10">
    <source>
        <dbReference type="HAMAP-Rule" id="MF_00033"/>
    </source>
</evidence>
<feature type="binding site" evidence="10">
    <location>
        <position position="185"/>
    </location>
    <ligand>
        <name>UDP-N-acetyl-alpha-D-glucosamine</name>
        <dbReference type="ChEBI" id="CHEBI:57705"/>
    </ligand>
</feature>
<dbReference type="GO" id="GO:0071555">
    <property type="term" value="P:cell wall organization"/>
    <property type="evidence" value="ECO:0007669"/>
    <property type="project" value="UniProtKB-KW"/>
</dbReference>
<evidence type="ECO:0000256" key="6">
    <source>
        <dbReference type="ARBA" id="ARBA00022984"/>
    </source>
</evidence>
<dbReference type="Proteomes" id="UP000199053">
    <property type="component" value="Unassembled WGS sequence"/>
</dbReference>
<dbReference type="GO" id="GO:0050511">
    <property type="term" value="F:undecaprenyldiphospho-muramoylpentapeptide beta-N-acetylglucosaminyltransferase activity"/>
    <property type="evidence" value="ECO:0007669"/>
    <property type="project" value="UniProtKB-UniRule"/>
</dbReference>
<sequence>MKRIIITTGGTGGHVFPALAVAAKIQEKHPHCEILFLGGKGPEKDMVRHAGIEFIGLPAKGVLGGGFKRIFGSFWIFKAFVLSIKELVNFKPEAVIGFGGYAGFCPVLAAWMLGIPTAIHEQNSIPGITNRILGKISKAVFTSFEDENEAFPAEKVDVVGNPVRKEIIDFGSQAKEMNVLIFGGSQGATAINNAVIEALPMLKDADINLRHQTGKEDFERVKTEYKKAAVNSMTVSSFIHDMSAAYSDAQLVVCRAGASTVFEIAAAGKPAIFIPFPQATHDHQTANADSLEKLGAAKVIPQNKLTGKVLAHEILNLILDQDALQEMGKQALKFARPEAAAAIVDGLEIIIRMKKVRGLA</sequence>
<comment type="subcellular location">
    <subcellularLocation>
        <location evidence="10">Cell membrane</location>
        <topology evidence="10">Peripheral membrane protein</topology>
        <orientation evidence="10">Cytoplasmic side</orientation>
    </subcellularLocation>
</comment>
<evidence type="ECO:0000313" key="13">
    <source>
        <dbReference type="EMBL" id="SDK31685.1"/>
    </source>
</evidence>
<evidence type="ECO:0000256" key="4">
    <source>
        <dbReference type="ARBA" id="ARBA00022679"/>
    </source>
</evidence>
<keyword evidence="5 10" id="KW-0133">Cell shape</keyword>
<dbReference type="OrthoDB" id="9808936at2"/>
<dbReference type="GO" id="GO:0005886">
    <property type="term" value="C:plasma membrane"/>
    <property type="evidence" value="ECO:0007669"/>
    <property type="project" value="UniProtKB-SubCell"/>
</dbReference>
<keyword evidence="7 10" id="KW-0472">Membrane</keyword>
<dbReference type="EMBL" id="FNGA01000001">
    <property type="protein sequence ID" value="SDK31685.1"/>
    <property type="molecule type" value="Genomic_DNA"/>
</dbReference>
<dbReference type="UniPathway" id="UPA00219"/>
<dbReference type="NCBIfam" id="TIGR01133">
    <property type="entry name" value="murG"/>
    <property type="match status" value="1"/>
</dbReference>
<keyword evidence="6 10" id="KW-0573">Peptidoglycan synthesis</keyword>
<feature type="domain" description="Glycosyl transferase family 28 C-terminal" evidence="12">
    <location>
        <begin position="179"/>
        <end position="340"/>
    </location>
</feature>
<keyword evidence="8 10" id="KW-0131">Cell cycle</keyword>
<feature type="binding site" evidence="10">
    <location>
        <position position="164"/>
    </location>
    <ligand>
        <name>UDP-N-acetyl-alpha-D-glucosamine</name>
        <dbReference type="ChEBI" id="CHEBI:57705"/>
    </ligand>
</feature>
<organism evidence="13 14">
    <name type="scientific">Maridesulfovibrio ferrireducens</name>
    <dbReference type="NCBI Taxonomy" id="246191"/>
    <lineage>
        <taxon>Bacteria</taxon>
        <taxon>Pseudomonadati</taxon>
        <taxon>Thermodesulfobacteriota</taxon>
        <taxon>Desulfovibrionia</taxon>
        <taxon>Desulfovibrionales</taxon>
        <taxon>Desulfovibrionaceae</taxon>
        <taxon>Maridesulfovibrio</taxon>
    </lineage>
</organism>
<dbReference type="PANTHER" id="PTHR21015:SF22">
    <property type="entry name" value="GLYCOSYLTRANSFERASE"/>
    <property type="match status" value="1"/>
</dbReference>
<dbReference type="InterPro" id="IPR007235">
    <property type="entry name" value="Glyco_trans_28_C"/>
</dbReference>
<accession>A0A1G9AYI2</accession>
<evidence type="ECO:0000256" key="1">
    <source>
        <dbReference type="ARBA" id="ARBA00022475"/>
    </source>
</evidence>
<evidence type="ECO:0000256" key="9">
    <source>
        <dbReference type="ARBA" id="ARBA00023316"/>
    </source>
</evidence>
<dbReference type="SUPFAM" id="SSF53756">
    <property type="entry name" value="UDP-Glycosyltransferase/glycogen phosphorylase"/>
    <property type="match status" value="1"/>
</dbReference>
<evidence type="ECO:0000256" key="5">
    <source>
        <dbReference type="ARBA" id="ARBA00022960"/>
    </source>
</evidence>
<keyword evidence="1 10" id="KW-1003">Cell membrane</keyword>
<dbReference type="InterPro" id="IPR006009">
    <property type="entry name" value="GlcNAc_MurG"/>
</dbReference>
<dbReference type="PANTHER" id="PTHR21015">
    <property type="entry name" value="UDP-N-ACETYLGLUCOSAMINE--N-ACETYLMURAMYL-(PENTAPEPTIDE) PYROPHOSPHORYL-UNDECAPRENOL N-ACETYLGLUCOSAMINE TRANSFERASE 1"/>
    <property type="match status" value="1"/>
</dbReference>
<feature type="binding site" evidence="10">
    <location>
        <position position="239"/>
    </location>
    <ligand>
        <name>UDP-N-acetyl-alpha-D-glucosamine</name>
        <dbReference type="ChEBI" id="CHEBI:57705"/>
    </ligand>
</feature>
<protein>
    <recommendedName>
        <fullName evidence="10">UDP-N-acetylglucosamine--N-acetylmuramyl-(pentapeptide) pyrophosphoryl-undecaprenol N-acetylglucosamine transferase</fullName>
        <ecNumber evidence="10">2.4.1.227</ecNumber>
    </recommendedName>
    <alternativeName>
        <fullName evidence="10">Undecaprenyl-PP-MurNAc-pentapeptide-UDPGlcNAc GlcNAc transferase</fullName>
    </alternativeName>
</protein>
<dbReference type="GO" id="GO:0051991">
    <property type="term" value="F:UDP-N-acetyl-D-glucosamine:N-acetylmuramoyl-L-alanyl-D-glutamyl-meso-2,6-diaminopimelyl-D-alanyl-D-alanine-diphosphoundecaprenol 4-beta-N-acetylglucosaminlytransferase activity"/>
    <property type="evidence" value="ECO:0007669"/>
    <property type="project" value="RHEA"/>
</dbReference>
<keyword evidence="14" id="KW-1185">Reference proteome</keyword>
<evidence type="ECO:0000259" key="12">
    <source>
        <dbReference type="Pfam" id="PF04101"/>
    </source>
</evidence>
<feature type="binding site" evidence="10">
    <location>
        <position position="284"/>
    </location>
    <ligand>
        <name>UDP-N-acetyl-alpha-D-glucosamine</name>
        <dbReference type="ChEBI" id="CHEBI:57705"/>
    </ligand>
</feature>
<feature type="domain" description="Glycosyltransferase family 28 N-terminal" evidence="11">
    <location>
        <begin position="4"/>
        <end position="141"/>
    </location>
</feature>
<comment type="pathway">
    <text evidence="10">Cell wall biogenesis; peptidoglycan biosynthesis.</text>
</comment>
<dbReference type="GO" id="GO:0009252">
    <property type="term" value="P:peptidoglycan biosynthetic process"/>
    <property type="evidence" value="ECO:0007669"/>
    <property type="project" value="UniProtKB-UniRule"/>
</dbReference>
<dbReference type="CDD" id="cd03785">
    <property type="entry name" value="GT28_MurG"/>
    <property type="match status" value="1"/>
</dbReference>
<evidence type="ECO:0000256" key="3">
    <source>
        <dbReference type="ARBA" id="ARBA00022676"/>
    </source>
</evidence>
<dbReference type="GO" id="GO:0005975">
    <property type="term" value="P:carbohydrate metabolic process"/>
    <property type="evidence" value="ECO:0007669"/>
    <property type="project" value="InterPro"/>
</dbReference>
<dbReference type="Gene3D" id="3.40.50.2000">
    <property type="entry name" value="Glycogen Phosphorylase B"/>
    <property type="match status" value="2"/>
</dbReference>
<dbReference type="GO" id="GO:0051301">
    <property type="term" value="P:cell division"/>
    <property type="evidence" value="ECO:0007669"/>
    <property type="project" value="UniProtKB-KW"/>
</dbReference>
<comment type="catalytic activity">
    <reaction evidence="10">
        <text>di-trans,octa-cis-undecaprenyl diphospho-N-acetyl-alpha-D-muramoyl-L-alanyl-D-glutamyl-meso-2,6-diaminopimeloyl-D-alanyl-D-alanine + UDP-N-acetyl-alpha-D-glucosamine = di-trans,octa-cis-undecaprenyl diphospho-[N-acetyl-alpha-D-glucosaminyl-(1-&gt;4)]-N-acetyl-alpha-D-muramoyl-L-alanyl-D-glutamyl-meso-2,6-diaminopimeloyl-D-alanyl-D-alanine + UDP + H(+)</text>
        <dbReference type="Rhea" id="RHEA:31227"/>
        <dbReference type="ChEBI" id="CHEBI:15378"/>
        <dbReference type="ChEBI" id="CHEBI:57705"/>
        <dbReference type="ChEBI" id="CHEBI:58223"/>
        <dbReference type="ChEBI" id="CHEBI:61387"/>
        <dbReference type="ChEBI" id="CHEBI:61388"/>
        <dbReference type="EC" id="2.4.1.227"/>
    </reaction>
</comment>
<keyword evidence="9 10" id="KW-0961">Cell wall biogenesis/degradation</keyword>
<dbReference type="GO" id="GO:0008360">
    <property type="term" value="P:regulation of cell shape"/>
    <property type="evidence" value="ECO:0007669"/>
    <property type="project" value="UniProtKB-KW"/>
</dbReference>
<keyword evidence="4 10" id="KW-0808">Transferase</keyword>
<keyword evidence="3 10" id="KW-0328">Glycosyltransferase</keyword>
<evidence type="ECO:0000256" key="7">
    <source>
        <dbReference type="ARBA" id="ARBA00023136"/>
    </source>
</evidence>
<evidence type="ECO:0000313" key="14">
    <source>
        <dbReference type="Proteomes" id="UP000199053"/>
    </source>
</evidence>
<evidence type="ECO:0000259" key="11">
    <source>
        <dbReference type="Pfam" id="PF03033"/>
    </source>
</evidence>